<feature type="domain" description="M23ase beta-sheet core" evidence="2">
    <location>
        <begin position="321"/>
        <end position="418"/>
    </location>
</feature>
<feature type="compositionally biased region" description="Polar residues" evidence="1">
    <location>
        <begin position="292"/>
        <end position="310"/>
    </location>
</feature>
<evidence type="ECO:0000313" key="3">
    <source>
        <dbReference type="EMBL" id="AXV05229.1"/>
    </source>
</evidence>
<sequence length="427" mass="44390">MLLPGGGRDVAHAQSSTELREQQEQVEDQLEGARDAEAGIAEELEGAEEVRQEVEGELADATARVDEVLIDIERVEDEQAGLQREVADLSVEAAETRASLSTQIRTLYMQGAAESFIVALDAQAAQEVGVRSHYLEALSRGDRARLEVLGNVTTQLEAREEDLLRVTDELDALRADAEEAQSALDRELFIAAGYESEVAQQLADAEGEARRLANEATQLAAAAAAAEQAEEEERQRAIAAAEEAERRAQAAAAASAAAAAEAAQNASSGGSSGGSTSGDSSSGGSSSGGSAPVSSDGKSCPQDNPRSFTDTWGAPRSGGRSHQGTDIFGTRGGNVFAIVDGTVAFTRSGGISGLFLGLQGDDGNLYYYIHLQDFVASAGQRVSAGQLIGHNGDTGNARGTTPHIHFELHPGGGAAVNPYPLLRAVCG</sequence>
<dbReference type="Gene3D" id="2.70.70.10">
    <property type="entry name" value="Glucose Permease (Domain IIA)"/>
    <property type="match status" value="1"/>
</dbReference>
<dbReference type="Pfam" id="PF01551">
    <property type="entry name" value="Peptidase_M23"/>
    <property type="match status" value="1"/>
</dbReference>
<dbReference type="PANTHER" id="PTHR21666">
    <property type="entry name" value="PEPTIDASE-RELATED"/>
    <property type="match status" value="1"/>
</dbReference>
<dbReference type="Proteomes" id="UP000264006">
    <property type="component" value="Chromosome"/>
</dbReference>
<reference evidence="3 4" key="1">
    <citation type="submission" date="2018-09" db="EMBL/GenBank/DDBJ databases">
        <title>Complete genome sequence of Euzebya sp. DY32-46 isolated from seawater of Pacific Ocean.</title>
        <authorList>
            <person name="Xu L."/>
            <person name="Wu Y.-H."/>
            <person name="Xu X.-W."/>
        </authorList>
    </citation>
    <scope>NUCLEOTIDE SEQUENCE [LARGE SCALE GENOMIC DNA]</scope>
    <source>
        <strain evidence="3 4">DY32-46</strain>
    </source>
</reference>
<evidence type="ECO:0000256" key="1">
    <source>
        <dbReference type="SAM" id="MobiDB-lite"/>
    </source>
</evidence>
<keyword evidence="4" id="KW-1185">Reference proteome</keyword>
<dbReference type="EMBL" id="CP031165">
    <property type="protein sequence ID" value="AXV05229.1"/>
    <property type="molecule type" value="Genomic_DNA"/>
</dbReference>
<gene>
    <name evidence="3" type="ORF">DVS28_a0522</name>
</gene>
<dbReference type="CDD" id="cd12797">
    <property type="entry name" value="M23_peptidase"/>
    <property type="match status" value="1"/>
</dbReference>
<dbReference type="InterPro" id="IPR011055">
    <property type="entry name" value="Dup_hybrid_motif"/>
</dbReference>
<dbReference type="InterPro" id="IPR050570">
    <property type="entry name" value="Cell_wall_metabolism_enzyme"/>
</dbReference>
<dbReference type="InterPro" id="IPR016047">
    <property type="entry name" value="M23ase_b-sheet_dom"/>
</dbReference>
<dbReference type="AlphaFoldDB" id="A0A346XSN2"/>
<feature type="compositionally biased region" description="Low complexity" evidence="1">
    <location>
        <begin position="277"/>
        <end position="291"/>
    </location>
</feature>
<dbReference type="SUPFAM" id="SSF51261">
    <property type="entry name" value="Duplicated hybrid motif"/>
    <property type="match status" value="1"/>
</dbReference>
<evidence type="ECO:0000259" key="2">
    <source>
        <dbReference type="Pfam" id="PF01551"/>
    </source>
</evidence>
<name>A0A346XSN2_9ACTN</name>
<dbReference type="PANTHER" id="PTHR21666:SF268">
    <property type="entry name" value="PEPTIDASE M23 DOMAIN-CONTAINING PROTEIN"/>
    <property type="match status" value="1"/>
</dbReference>
<accession>A0A346XSN2</accession>
<feature type="region of interest" description="Disordered" evidence="1">
    <location>
        <begin position="223"/>
        <end position="243"/>
    </location>
</feature>
<dbReference type="KEGG" id="euz:DVS28_a0522"/>
<protein>
    <submittedName>
        <fullName evidence="3">Peptidase, M23/M37 family</fullName>
    </submittedName>
</protein>
<dbReference type="GO" id="GO:0004222">
    <property type="term" value="F:metalloendopeptidase activity"/>
    <property type="evidence" value="ECO:0007669"/>
    <property type="project" value="TreeGrafter"/>
</dbReference>
<evidence type="ECO:0000313" key="4">
    <source>
        <dbReference type="Proteomes" id="UP000264006"/>
    </source>
</evidence>
<organism evidence="3 4">
    <name type="scientific">Euzebya pacifica</name>
    <dbReference type="NCBI Taxonomy" id="1608957"/>
    <lineage>
        <taxon>Bacteria</taxon>
        <taxon>Bacillati</taxon>
        <taxon>Actinomycetota</taxon>
        <taxon>Nitriliruptoria</taxon>
        <taxon>Euzebyales</taxon>
    </lineage>
</organism>
<dbReference type="Gene3D" id="6.10.250.3150">
    <property type="match status" value="1"/>
</dbReference>
<proteinExistence type="predicted"/>
<feature type="region of interest" description="Disordered" evidence="1">
    <location>
        <begin position="265"/>
        <end position="327"/>
    </location>
</feature>
<feature type="region of interest" description="Disordered" evidence="1">
    <location>
        <begin position="1"/>
        <end position="55"/>
    </location>
</feature>